<feature type="non-terminal residue" evidence="2">
    <location>
        <position position="133"/>
    </location>
</feature>
<evidence type="ECO:0000313" key="2">
    <source>
        <dbReference type="EMBL" id="GMT23633.1"/>
    </source>
</evidence>
<accession>A0AAV5VZ32</accession>
<dbReference type="EMBL" id="BTSY01000004">
    <property type="protein sequence ID" value="GMT23633.1"/>
    <property type="molecule type" value="Genomic_DNA"/>
</dbReference>
<keyword evidence="1" id="KW-0472">Membrane</keyword>
<reference evidence="2" key="1">
    <citation type="submission" date="2023-10" db="EMBL/GenBank/DDBJ databases">
        <title>Genome assembly of Pristionchus species.</title>
        <authorList>
            <person name="Yoshida K."/>
            <person name="Sommer R.J."/>
        </authorList>
    </citation>
    <scope>NUCLEOTIDE SEQUENCE</scope>
    <source>
        <strain evidence="2">RS5133</strain>
    </source>
</reference>
<dbReference type="PANTHER" id="PTHR47521">
    <property type="entry name" value="SERPENTINE RECEPTOR, CLASS E (EPSILON)-RELATED"/>
    <property type="match status" value="1"/>
</dbReference>
<keyword evidence="1" id="KW-1133">Transmembrane helix</keyword>
<dbReference type="Proteomes" id="UP001432322">
    <property type="component" value="Unassembled WGS sequence"/>
</dbReference>
<evidence type="ECO:0008006" key="4">
    <source>
        <dbReference type="Google" id="ProtNLM"/>
    </source>
</evidence>
<gene>
    <name evidence="2" type="ORF">PFISCL1PPCAC_14930</name>
</gene>
<organism evidence="2 3">
    <name type="scientific">Pristionchus fissidentatus</name>
    <dbReference type="NCBI Taxonomy" id="1538716"/>
    <lineage>
        <taxon>Eukaryota</taxon>
        <taxon>Metazoa</taxon>
        <taxon>Ecdysozoa</taxon>
        <taxon>Nematoda</taxon>
        <taxon>Chromadorea</taxon>
        <taxon>Rhabditida</taxon>
        <taxon>Rhabditina</taxon>
        <taxon>Diplogasteromorpha</taxon>
        <taxon>Diplogasteroidea</taxon>
        <taxon>Neodiplogasteridae</taxon>
        <taxon>Pristionchus</taxon>
    </lineage>
</organism>
<sequence>TSNSFYRFVPYIEASIASISGISMIPLFIVLIQTAILHPNCKVILVLSQIANFNIISMQLAIVIFEYSKGVYLPDAIDGEELFLFFHEFAYGMTTMFSLFLAIERIVACAKAKTYEKRGFSYCWITIVLFVSV</sequence>
<name>A0AAV5VZ32_9BILA</name>
<evidence type="ECO:0000256" key="1">
    <source>
        <dbReference type="SAM" id="Phobius"/>
    </source>
</evidence>
<keyword evidence="3" id="KW-1185">Reference proteome</keyword>
<protein>
    <recommendedName>
        <fullName evidence="4">G protein-coupled receptor</fullName>
    </recommendedName>
</protein>
<comment type="caution">
    <text evidence="2">The sequence shown here is derived from an EMBL/GenBank/DDBJ whole genome shotgun (WGS) entry which is preliminary data.</text>
</comment>
<feature type="transmembrane region" description="Helical" evidence="1">
    <location>
        <begin position="44"/>
        <end position="65"/>
    </location>
</feature>
<feature type="transmembrane region" description="Helical" evidence="1">
    <location>
        <begin position="85"/>
        <end position="103"/>
    </location>
</feature>
<dbReference type="PANTHER" id="PTHR47521:SF18">
    <property type="entry name" value="G PROTEIN-COUPLED RECEPTOR-RELATED"/>
    <property type="match status" value="1"/>
</dbReference>
<proteinExistence type="predicted"/>
<feature type="transmembrane region" description="Helical" evidence="1">
    <location>
        <begin position="12"/>
        <end position="32"/>
    </location>
</feature>
<keyword evidence="1" id="KW-0812">Transmembrane</keyword>
<evidence type="ECO:0000313" key="3">
    <source>
        <dbReference type="Proteomes" id="UP001432322"/>
    </source>
</evidence>
<dbReference type="AlphaFoldDB" id="A0AAV5VZ32"/>
<dbReference type="InterPro" id="IPR052860">
    <property type="entry name" value="NRL-GPCR1"/>
</dbReference>
<feature type="non-terminal residue" evidence="2">
    <location>
        <position position="1"/>
    </location>
</feature>